<feature type="transmembrane region" description="Helical" evidence="1">
    <location>
        <begin position="213"/>
        <end position="238"/>
    </location>
</feature>
<feature type="transmembrane region" description="Helical" evidence="1">
    <location>
        <begin position="177"/>
        <end position="201"/>
    </location>
</feature>
<evidence type="ECO:0000313" key="4">
    <source>
        <dbReference type="Proteomes" id="UP000015104"/>
    </source>
</evidence>
<keyword evidence="1" id="KW-0472">Membrane</keyword>
<evidence type="ECO:0008006" key="5">
    <source>
        <dbReference type="Google" id="ProtNLM"/>
    </source>
</evidence>
<name>T1L0Z5_TETUR</name>
<dbReference type="Proteomes" id="UP000015104">
    <property type="component" value="Unassembled WGS sequence"/>
</dbReference>
<sequence length="427" mass="49455">MLKANKTFLFISKLIQLLVGFRSNKVDDAQAIKDLQRLESVCIEYNILPNGFSQDQSVTPSKWTKTKSILYSSLIIVNITHLLLLSVSNLSNEWLLIFGDFLCSYPGRRFFWSFWLYVSVFGEVLRHFWIYLVRNGNLATLKLYHSIYLQGFKSKSVSMNQTYCQKFSFIAANLTILWLRIIFLTALSLAPIFVIIVQTSSHLPKTLQQFICIYFWLLITYLGLVCTLSNIMLTGGIVTVHLSYFYFKAAHLAQIVQDFVRKRKILDNIDYFSEYKVTVDEIIKYQNEIEQLNIRFRNWLIFLYFGISFTSNFGFYIAVIVHIDSGFLDLFIASISVVGSVSIGACSYTNGIILTKMCSYCKNLRRATRRLQLNVKSFIKGTDLQDRLVRTDIAFTIGKILHMTTEVFVIYLLENISLIMMFTLNFK</sequence>
<organism evidence="3 4">
    <name type="scientific">Tetranychus urticae</name>
    <name type="common">Two-spotted spider mite</name>
    <dbReference type="NCBI Taxonomy" id="32264"/>
    <lineage>
        <taxon>Eukaryota</taxon>
        <taxon>Metazoa</taxon>
        <taxon>Ecdysozoa</taxon>
        <taxon>Arthropoda</taxon>
        <taxon>Chelicerata</taxon>
        <taxon>Arachnida</taxon>
        <taxon>Acari</taxon>
        <taxon>Acariformes</taxon>
        <taxon>Trombidiformes</taxon>
        <taxon>Prostigmata</taxon>
        <taxon>Eleutherengona</taxon>
        <taxon>Raphignathae</taxon>
        <taxon>Tetranychoidea</taxon>
        <taxon>Tetranychidae</taxon>
        <taxon>Tetranychus</taxon>
    </lineage>
</organism>
<keyword evidence="1" id="KW-1133">Transmembrane helix</keyword>
<feature type="chain" id="PRO_5004582062" description="Gustatory receptor" evidence="2">
    <location>
        <begin position="21"/>
        <end position="427"/>
    </location>
</feature>
<evidence type="ECO:0000256" key="1">
    <source>
        <dbReference type="SAM" id="Phobius"/>
    </source>
</evidence>
<feature type="transmembrane region" description="Helical" evidence="1">
    <location>
        <begin position="299"/>
        <end position="321"/>
    </location>
</feature>
<feature type="transmembrane region" description="Helical" evidence="1">
    <location>
        <begin position="69"/>
        <end position="90"/>
    </location>
</feature>
<protein>
    <recommendedName>
        <fullName evidence="5">Gustatory receptor</fullName>
    </recommendedName>
</protein>
<feature type="transmembrane region" description="Helical" evidence="1">
    <location>
        <begin position="327"/>
        <end position="348"/>
    </location>
</feature>
<accession>T1L0Z5</accession>
<evidence type="ECO:0000313" key="3">
    <source>
        <dbReference type="EnsemblMetazoa" id="tetur310g00010.1"/>
    </source>
</evidence>
<keyword evidence="1" id="KW-0812">Transmembrane</keyword>
<keyword evidence="2" id="KW-0732">Signal</keyword>
<feature type="transmembrane region" description="Helical" evidence="1">
    <location>
        <begin position="110"/>
        <end position="132"/>
    </location>
</feature>
<reference evidence="3" key="2">
    <citation type="submission" date="2015-06" db="UniProtKB">
        <authorList>
            <consortium name="EnsemblMetazoa"/>
        </authorList>
    </citation>
    <scope>IDENTIFICATION</scope>
</reference>
<reference evidence="4" key="1">
    <citation type="submission" date="2011-08" db="EMBL/GenBank/DDBJ databases">
        <authorList>
            <person name="Rombauts S."/>
        </authorList>
    </citation>
    <scope>NUCLEOTIDE SEQUENCE</scope>
    <source>
        <strain evidence="4">London</strain>
    </source>
</reference>
<dbReference type="EnsemblMetazoa" id="tetur310g00010.1">
    <property type="protein sequence ID" value="tetur310g00010.1"/>
    <property type="gene ID" value="tetur310g00010"/>
</dbReference>
<feature type="signal peptide" evidence="2">
    <location>
        <begin position="1"/>
        <end position="20"/>
    </location>
</feature>
<feature type="transmembrane region" description="Helical" evidence="1">
    <location>
        <begin position="407"/>
        <end position="426"/>
    </location>
</feature>
<dbReference type="HOGENOM" id="CLU_643018_0_0_1"/>
<proteinExistence type="predicted"/>
<evidence type="ECO:0000256" key="2">
    <source>
        <dbReference type="SAM" id="SignalP"/>
    </source>
</evidence>
<keyword evidence="4" id="KW-1185">Reference proteome</keyword>
<dbReference type="EMBL" id="CAEY01000875">
    <property type="status" value="NOT_ANNOTATED_CDS"/>
    <property type="molecule type" value="Genomic_DNA"/>
</dbReference>
<dbReference type="AlphaFoldDB" id="T1L0Z5"/>